<evidence type="ECO:0000313" key="2">
    <source>
        <dbReference type="EMBL" id="GAG18016.1"/>
    </source>
</evidence>
<comment type="caution">
    <text evidence="2">The sequence shown here is derived from an EMBL/GenBank/DDBJ whole genome shotgun (WGS) entry which is preliminary data.</text>
</comment>
<protein>
    <recommendedName>
        <fullName evidence="1">DUF362 domain-containing protein</fullName>
    </recommendedName>
</protein>
<evidence type="ECO:0000259" key="1">
    <source>
        <dbReference type="Pfam" id="PF04015"/>
    </source>
</evidence>
<proteinExistence type="predicted"/>
<dbReference type="Pfam" id="PF04015">
    <property type="entry name" value="DUF362"/>
    <property type="match status" value="1"/>
</dbReference>
<dbReference type="EMBL" id="BARS01039359">
    <property type="protein sequence ID" value="GAG18016.1"/>
    <property type="molecule type" value="Genomic_DNA"/>
</dbReference>
<dbReference type="InterPro" id="IPR007160">
    <property type="entry name" value="DUF362"/>
</dbReference>
<reference evidence="2" key="1">
    <citation type="journal article" date="2014" name="Front. Microbiol.">
        <title>High frequency of phylogenetically diverse reductive dehalogenase-homologous genes in deep subseafloor sedimentary metagenomes.</title>
        <authorList>
            <person name="Kawai M."/>
            <person name="Futagami T."/>
            <person name="Toyoda A."/>
            <person name="Takaki Y."/>
            <person name="Nishi S."/>
            <person name="Hori S."/>
            <person name="Arai W."/>
            <person name="Tsubouchi T."/>
            <person name="Morono Y."/>
            <person name="Uchiyama I."/>
            <person name="Ito T."/>
            <person name="Fujiyama A."/>
            <person name="Inagaki F."/>
            <person name="Takami H."/>
        </authorList>
    </citation>
    <scope>NUCLEOTIDE SEQUENCE</scope>
    <source>
        <strain evidence="2">Expedition CK06-06</strain>
    </source>
</reference>
<feature type="non-terminal residue" evidence="2">
    <location>
        <position position="1"/>
    </location>
</feature>
<sequence>LIDFNTCETVLVRNDKALQLKEFHMPEIVRKAFIISLPILKDHSFTKTTVAMKNMFGIAPEPFYCGSWNKSKLHSPSTHKSVVDVCLYKKPGLCVVDAAVALTGTHLSGRCKRIGLILAGFDPIAVDAVGSELLGHNPKKIEYLRLSNGVLGSMDDIEISEG</sequence>
<name>X0WZ61_9ZZZZ</name>
<organism evidence="2">
    <name type="scientific">marine sediment metagenome</name>
    <dbReference type="NCBI Taxonomy" id="412755"/>
    <lineage>
        <taxon>unclassified sequences</taxon>
        <taxon>metagenomes</taxon>
        <taxon>ecological metagenomes</taxon>
    </lineage>
</organism>
<dbReference type="AlphaFoldDB" id="X0WZ61"/>
<gene>
    <name evidence="2" type="ORF">S01H1_60110</name>
</gene>
<accession>X0WZ61</accession>
<feature type="domain" description="DUF362" evidence="1">
    <location>
        <begin position="2"/>
        <end position="131"/>
    </location>
</feature>